<protein>
    <submittedName>
        <fullName evidence="6">Predicted phospholipase, patatin/cPLA2 family</fullName>
    </submittedName>
</protein>
<name>A0A1H4BP99_9ACTO</name>
<feature type="short sequence motif" description="GXSXG" evidence="4">
    <location>
        <begin position="41"/>
        <end position="45"/>
    </location>
</feature>
<evidence type="ECO:0000256" key="4">
    <source>
        <dbReference type="PROSITE-ProRule" id="PRU01161"/>
    </source>
</evidence>
<evidence type="ECO:0000256" key="2">
    <source>
        <dbReference type="ARBA" id="ARBA00022963"/>
    </source>
</evidence>
<feature type="active site" description="Proton acceptor" evidence="4">
    <location>
        <position position="168"/>
    </location>
</feature>
<evidence type="ECO:0000259" key="5">
    <source>
        <dbReference type="PROSITE" id="PS51635"/>
    </source>
</evidence>
<sequence>MTEPITNTALIFEGGGMRGAYTSAMAVVLIEAGLDFRWVAGISAGSSMTCNYIAKSPERARQAFVEIAADPLLGNWRTFLRGQGLFNSHYIYQVSGLPGQAFPFDYDAFMANPADFRIGGFNARSGEQTWWSKRDIGDIRDLMTRVQASSAMPILMPPVTLDGEVYVDGALGGAGGIAIDKAEADGFSKFVIVLTQPRSYVKGPQRFSRYIRQHYRRYPAVYEALTDRHVRYNDAREHIFELEKAGRAYVFAPETMPITNGERNLNKLWAAHRLGLDQARRELPAIREFLGR</sequence>
<reference evidence="7" key="1">
    <citation type="submission" date="2016-10" db="EMBL/GenBank/DDBJ databases">
        <authorList>
            <person name="Varghese N."/>
            <person name="Submissions S."/>
        </authorList>
    </citation>
    <scope>NUCLEOTIDE SEQUENCE [LARGE SCALE GENOMIC DNA]</scope>
    <source>
        <strain evidence="7">KPR-1</strain>
    </source>
</reference>
<dbReference type="RefSeq" id="WP_092564976.1">
    <property type="nucleotide sequence ID" value="NZ_FNQV01000010.1"/>
</dbReference>
<dbReference type="InterPro" id="IPR045943">
    <property type="entry name" value="DUF6363"/>
</dbReference>
<keyword evidence="1 4" id="KW-0378">Hydrolase</keyword>
<keyword evidence="2 4" id="KW-0442">Lipid degradation</keyword>
<dbReference type="SUPFAM" id="SSF52151">
    <property type="entry name" value="FabD/lysophospholipase-like"/>
    <property type="match status" value="1"/>
</dbReference>
<dbReference type="PANTHER" id="PTHR14226">
    <property type="entry name" value="NEUROPATHY TARGET ESTERASE/SWISS CHEESE D.MELANOGASTER"/>
    <property type="match status" value="1"/>
</dbReference>
<dbReference type="CDD" id="cd07208">
    <property type="entry name" value="Pat_hypo_Ecoli_yjju_like"/>
    <property type="match status" value="1"/>
</dbReference>
<feature type="domain" description="PNPLA" evidence="5">
    <location>
        <begin position="10"/>
        <end position="183"/>
    </location>
</feature>
<evidence type="ECO:0000313" key="6">
    <source>
        <dbReference type="EMBL" id="SEA49943.1"/>
    </source>
</evidence>
<keyword evidence="3 4" id="KW-0443">Lipid metabolism</keyword>
<dbReference type="InterPro" id="IPR050301">
    <property type="entry name" value="NTE"/>
</dbReference>
<evidence type="ECO:0000256" key="3">
    <source>
        <dbReference type="ARBA" id="ARBA00023098"/>
    </source>
</evidence>
<gene>
    <name evidence="6" type="ORF">SAMN02910418_01731</name>
</gene>
<feature type="short sequence motif" description="DGA/G" evidence="4">
    <location>
        <begin position="168"/>
        <end position="170"/>
    </location>
</feature>
<dbReference type="InterPro" id="IPR037483">
    <property type="entry name" value="YjjU-like"/>
</dbReference>
<dbReference type="Pfam" id="PF19890">
    <property type="entry name" value="DUF6363"/>
    <property type="match status" value="1"/>
</dbReference>
<dbReference type="Proteomes" id="UP000199288">
    <property type="component" value="Unassembled WGS sequence"/>
</dbReference>
<dbReference type="InterPro" id="IPR016035">
    <property type="entry name" value="Acyl_Trfase/lysoPLipase"/>
</dbReference>
<feature type="short sequence motif" description="GXGXXG" evidence="4">
    <location>
        <begin position="14"/>
        <end position="19"/>
    </location>
</feature>
<dbReference type="OrthoDB" id="9802424at2"/>
<feature type="active site" description="Nucleophile" evidence="4">
    <location>
        <position position="43"/>
    </location>
</feature>
<dbReference type="PANTHER" id="PTHR14226:SF25">
    <property type="entry name" value="PHOSPHOESTERASE"/>
    <property type="match status" value="1"/>
</dbReference>
<evidence type="ECO:0000313" key="7">
    <source>
        <dbReference type="Proteomes" id="UP000199288"/>
    </source>
</evidence>
<dbReference type="GO" id="GO:0016787">
    <property type="term" value="F:hydrolase activity"/>
    <property type="evidence" value="ECO:0007669"/>
    <property type="project" value="UniProtKB-UniRule"/>
</dbReference>
<dbReference type="EMBL" id="FNQV01000010">
    <property type="protein sequence ID" value="SEA49943.1"/>
    <property type="molecule type" value="Genomic_DNA"/>
</dbReference>
<dbReference type="Gene3D" id="3.40.1090.10">
    <property type="entry name" value="Cytosolic phospholipase A2 catalytic domain"/>
    <property type="match status" value="2"/>
</dbReference>
<keyword evidence="7" id="KW-1185">Reference proteome</keyword>
<dbReference type="GO" id="GO:0016042">
    <property type="term" value="P:lipid catabolic process"/>
    <property type="evidence" value="ECO:0007669"/>
    <property type="project" value="UniProtKB-UniRule"/>
</dbReference>
<evidence type="ECO:0000256" key="1">
    <source>
        <dbReference type="ARBA" id="ARBA00022801"/>
    </source>
</evidence>
<dbReference type="AlphaFoldDB" id="A0A1H4BP99"/>
<proteinExistence type="predicted"/>
<accession>A0A1H4BP99</accession>
<organism evidence="6 7">
    <name type="scientific">Bowdeniella nasicola</name>
    <dbReference type="NCBI Taxonomy" id="208480"/>
    <lineage>
        <taxon>Bacteria</taxon>
        <taxon>Bacillati</taxon>
        <taxon>Actinomycetota</taxon>
        <taxon>Actinomycetes</taxon>
        <taxon>Actinomycetales</taxon>
        <taxon>Actinomycetaceae</taxon>
        <taxon>Bowdeniella</taxon>
    </lineage>
</organism>
<dbReference type="InterPro" id="IPR002641">
    <property type="entry name" value="PNPLA_dom"/>
</dbReference>
<dbReference type="PROSITE" id="PS51635">
    <property type="entry name" value="PNPLA"/>
    <property type="match status" value="1"/>
</dbReference>
<dbReference type="Pfam" id="PF01734">
    <property type="entry name" value="Patatin"/>
    <property type="match status" value="1"/>
</dbReference>